<dbReference type="Proteomes" id="UP001420932">
    <property type="component" value="Unassembled WGS sequence"/>
</dbReference>
<evidence type="ECO:0000313" key="1">
    <source>
        <dbReference type="EMBL" id="KAK9113913.1"/>
    </source>
</evidence>
<dbReference type="AlphaFoldDB" id="A0AAP0IF46"/>
<reference evidence="1 2" key="1">
    <citation type="submission" date="2024-01" db="EMBL/GenBank/DDBJ databases">
        <title>Genome assemblies of Stephania.</title>
        <authorList>
            <person name="Yang L."/>
        </authorList>
    </citation>
    <scope>NUCLEOTIDE SEQUENCE [LARGE SCALE GENOMIC DNA]</scope>
    <source>
        <strain evidence="1">YNDBR</strain>
        <tissue evidence="1">Leaf</tissue>
    </source>
</reference>
<comment type="caution">
    <text evidence="1">The sequence shown here is derived from an EMBL/GenBank/DDBJ whole genome shotgun (WGS) entry which is preliminary data.</text>
</comment>
<evidence type="ECO:0000313" key="2">
    <source>
        <dbReference type="Proteomes" id="UP001420932"/>
    </source>
</evidence>
<gene>
    <name evidence="1" type="ORF">Syun_020710</name>
</gene>
<dbReference type="EMBL" id="JBBNAF010000009">
    <property type="protein sequence ID" value="KAK9113913.1"/>
    <property type="molecule type" value="Genomic_DNA"/>
</dbReference>
<name>A0AAP0IF46_9MAGN</name>
<protein>
    <submittedName>
        <fullName evidence="1">Uncharacterized protein</fullName>
    </submittedName>
</protein>
<sequence>MVQARRQWSAVGSGRHNAYFQIIYPIHACHLSIFVSLFKWLVEFTLASYFVGLVLQSVKQDQPSLGVCHNPPILTNGVDHFPYVSHNLDRKADNLADQQKLSKLRSGHLRTWFRGTLGRGSRRPRGISFLERTAMQFVRASLPLMHELRLLDWCVGGLVLRIVTDGCHWSYVPRIQLVHSLIKAPIKEPSKLQNRLSLKTQITADLELKMERRSAPMEPIWGRDLGFGGRIGRVEFVQSGELKEGRVELLFVGGVEGRNDSTLSLTQNHEKRRKIRTFLLPT</sequence>
<keyword evidence="2" id="KW-1185">Reference proteome</keyword>
<proteinExistence type="predicted"/>
<organism evidence="1 2">
    <name type="scientific">Stephania yunnanensis</name>
    <dbReference type="NCBI Taxonomy" id="152371"/>
    <lineage>
        <taxon>Eukaryota</taxon>
        <taxon>Viridiplantae</taxon>
        <taxon>Streptophyta</taxon>
        <taxon>Embryophyta</taxon>
        <taxon>Tracheophyta</taxon>
        <taxon>Spermatophyta</taxon>
        <taxon>Magnoliopsida</taxon>
        <taxon>Ranunculales</taxon>
        <taxon>Menispermaceae</taxon>
        <taxon>Menispermoideae</taxon>
        <taxon>Cissampelideae</taxon>
        <taxon>Stephania</taxon>
    </lineage>
</organism>
<accession>A0AAP0IF46</accession>